<evidence type="ECO:0000256" key="3">
    <source>
        <dbReference type="ARBA" id="ARBA00023134"/>
    </source>
</evidence>
<dbReference type="InterPro" id="IPR001806">
    <property type="entry name" value="Small_GTPase"/>
</dbReference>
<proteinExistence type="predicted"/>
<dbReference type="Gene3D" id="3.40.50.300">
    <property type="entry name" value="P-loop containing nucleotide triphosphate hydrolases"/>
    <property type="match status" value="1"/>
</dbReference>
<dbReference type="PANTHER" id="PTHR24072">
    <property type="entry name" value="RHO FAMILY GTPASE"/>
    <property type="match status" value="1"/>
</dbReference>
<keyword evidence="5" id="KW-1185">Reference proteome</keyword>
<keyword evidence="4" id="KW-0131">Cell cycle</keyword>
<dbReference type="CDD" id="cd00157">
    <property type="entry name" value="Rho"/>
    <property type="match status" value="1"/>
</dbReference>
<keyword evidence="1" id="KW-0488">Methylation</keyword>
<dbReference type="PROSITE" id="PS51419">
    <property type="entry name" value="RAB"/>
    <property type="match status" value="1"/>
</dbReference>
<dbReference type="InterPro" id="IPR027417">
    <property type="entry name" value="P-loop_NTPase"/>
</dbReference>
<evidence type="ECO:0000256" key="1">
    <source>
        <dbReference type="ARBA" id="ARBA00022481"/>
    </source>
</evidence>
<name>A0A8H6XX06_9AGAR</name>
<reference evidence="4" key="1">
    <citation type="submission" date="2020-05" db="EMBL/GenBank/DDBJ databases">
        <title>Mycena genomes resolve the evolution of fungal bioluminescence.</title>
        <authorList>
            <person name="Tsai I.J."/>
        </authorList>
    </citation>
    <scope>NUCLEOTIDE SEQUENCE</scope>
    <source>
        <strain evidence="4">160909Yilan</strain>
    </source>
</reference>
<dbReference type="InterPro" id="IPR003578">
    <property type="entry name" value="Small_GTPase_Rho"/>
</dbReference>
<sequence length="185" mass="20852">MARPAYSLHTQKNIFPTGYVSRTYGGHGIEVVVRDVRYLLQVFDNAGAPEHDRLRPLGYPYTSVFVICFSVDIPTSFFNVRSRWLPDAQHHCPGIPRVLVATQIDLREPEFDADALGVEPEAPRLIITTAEGEKLAREIKAAKYVECSAKTREGVQDVFDEAMIAAVDYQQLYHSTKRQVKCVVL</sequence>
<dbReference type="SUPFAM" id="SSF52540">
    <property type="entry name" value="P-loop containing nucleoside triphosphate hydrolases"/>
    <property type="match status" value="1"/>
</dbReference>
<accession>A0A8H6XX06</accession>
<dbReference type="PROSITE" id="PS51421">
    <property type="entry name" value="RAS"/>
    <property type="match status" value="1"/>
</dbReference>
<evidence type="ECO:0000313" key="4">
    <source>
        <dbReference type="EMBL" id="KAF7347961.1"/>
    </source>
</evidence>
<dbReference type="NCBIfam" id="TIGR00231">
    <property type="entry name" value="small_GTP"/>
    <property type="match status" value="1"/>
</dbReference>
<protein>
    <submittedName>
        <fullName evidence="4">Cell division control protein 42</fullName>
    </submittedName>
</protein>
<dbReference type="PROSITE" id="PS51420">
    <property type="entry name" value="RHO"/>
    <property type="match status" value="1"/>
</dbReference>
<dbReference type="InterPro" id="IPR005225">
    <property type="entry name" value="Small_GTP-bd"/>
</dbReference>
<dbReference type="AlphaFoldDB" id="A0A8H6XX06"/>
<dbReference type="Pfam" id="PF00071">
    <property type="entry name" value="Ras"/>
    <property type="match status" value="1"/>
</dbReference>
<dbReference type="EMBL" id="JACAZH010000017">
    <property type="protein sequence ID" value="KAF7347961.1"/>
    <property type="molecule type" value="Genomic_DNA"/>
</dbReference>
<dbReference type="SMART" id="SM00174">
    <property type="entry name" value="RHO"/>
    <property type="match status" value="1"/>
</dbReference>
<organism evidence="4 5">
    <name type="scientific">Mycena sanguinolenta</name>
    <dbReference type="NCBI Taxonomy" id="230812"/>
    <lineage>
        <taxon>Eukaryota</taxon>
        <taxon>Fungi</taxon>
        <taxon>Dikarya</taxon>
        <taxon>Basidiomycota</taxon>
        <taxon>Agaricomycotina</taxon>
        <taxon>Agaricomycetes</taxon>
        <taxon>Agaricomycetidae</taxon>
        <taxon>Agaricales</taxon>
        <taxon>Marasmiineae</taxon>
        <taxon>Mycenaceae</taxon>
        <taxon>Mycena</taxon>
    </lineage>
</organism>
<evidence type="ECO:0000256" key="2">
    <source>
        <dbReference type="ARBA" id="ARBA00022741"/>
    </source>
</evidence>
<dbReference type="SMART" id="SM00175">
    <property type="entry name" value="RAB"/>
    <property type="match status" value="1"/>
</dbReference>
<keyword evidence="3" id="KW-0342">GTP-binding</keyword>
<dbReference type="GO" id="GO:0003924">
    <property type="term" value="F:GTPase activity"/>
    <property type="evidence" value="ECO:0007669"/>
    <property type="project" value="InterPro"/>
</dbReference>
<dbReference type="GO" id="GO:0005525">
    <property type="term" value="F:GTP binding"/>
    <property type="evidence" value="ECO:0007669"/>
    <property type="project" value="UniProtKB-KW"/>
</dbReference>
<gene>
    <name evidence="4" type="ORF">MSAN_01748200</name>
</gene>
<comment type="caution">
    <text evidence="4">The sequence shown here is derived from an EMBL/GenBank/DDBJ whole genome shotgun (WGS) entry which is preliminary data.</text>
</comment>
<dbReference type="SMART" id="SM00173">
    <property type="entry name" value="RAS"/>
    <property type="match status" value="1"/>
</dbReference>
<dbReference type="PRINTS" id="PR00449">
    <property type="entry name" value="RASTRNSFRMNG"/>
</dbReference>
<dbReference type="GO" id="GO:0007264">
    <property type="term" value="P:small GTPase-mediated signal transduction"/>
    <property type="evidence" value="ECO:0007669"/>
    <property type="project" value="InterPro"/>
</dbReference>
<keyword evidence="4" id="KW-0132">Cell division</keyword>
<keyword evidence="2" id="KW-0547">Nucleotide-binding</keyword>
<dbReference type="OrthoDB" id="2965686at2759"/>
<dbReference type="GO" id="GO:0051301">
    <property type="term" value="P:cell division"/>
    <property type="evidence" value="ECO:0007669"/>
    <property type="project" value="UniProtKB-KW"/>
</dbReference>
<dbReference type="Proteomes" id="UP000623467">
    <property type="component" value="Unassembled WGS sequence"/>
</dbReference>
<evidence type="ECO:0000313" key="5">
    <source>
        <dbReference type="Proteomes" id="UP000623467"/>
    </source>
</evidence>